<dbReference type="InterPro" id="IPR011251">
    <property type="entry name" value="Luciferase-like_dom"/>
</dbReference>
<protein>
    <submittedName>
        <fullName evidence="6">F420-dependent oxidoreductase</fullName>
    </submittedName>
</protein>
<organism evidence="6 7">
    <name type="scientific">Catenuloplanes indicus</name>
    <dbReference type="NCBI Taxonomy" id="137267"/>
    <lineage>
        <taxon>Bacteria</taxon>
        <taxon>Bacillati</taxon>
        <taxon>Actinomycetota</taxon>
        <taxon>Actinomycetes</taxon>
        <taxon>Micromonosporales</taxon>
        <taxon>Micromonosporaceae</taxon>
        <taxon>Catenuloplanes</taxon>
    </lineage>
</organism>
<dbReference type="InterPro" id="IPR036661">
    <property type="entry name" value="Luciferase-like_sf"/>
</dbReference>
<keyword evidence="3" id="KW-0560">Oxidoreductase</keyword>
<keyword evidence="2" id="KW-0288">FMN</keyword>
<sequence>MHVGLGLPVAGAWASADRLAAVAARAEQLGYHSLWTFQRVFVPVDPQPEPVYRSVLDPLIALAYAAACTRTIRLGVAIVNLPFVPPVYLAKQAATLDVLSGGRLDLGLGSGWSAPEFVAAGADMARRGPRTAEYVRVLRTLWSGSGVPHEGEFYRLPAGYQHPLPVQRPGPPILLGGSAPAALRRAGRLADGWVSRSKANLAEIGDSVALVRAAAAEAGRDPAAIRVVSRGPVQAGDALPEAGRRPLTGSYAQIRADVDRLAEAGVTEVFHDLNWDPAIGVPDADPAAAARRADEIIEALAP</sequence>
<dbReference type="GO" id="GO:0008726">
    <property type="term" value="F:alkanesulfonate monooxygenase activity"/>
    <property type="evidence" value="ECO:0007669"/>
    <property type="project" value="TreeGrafter"/>
</dbReference>
<evidence type="ECO:0000256" key="2">
    <source>
        <dbReference type="ARBA" id="ARBA00022643"/>
    </source>
</evidence>
<evidence type="ECO:0000313" key="7">
    <source>
        <dbReference type="Proteomes" id="UP001240236"/>
    </source>
</evidence>
<gene>
    <name evidence="6" type="ORF">J2S42_005216</name>
</gene>
<evidence type="ECO:0000256" key="4">
    <source>
        <dbReference type="ARBA" id="ARBA00023033"/>
    </source>
</evidence>
<evidence type="ECO:0000256" key="1">
    <source>
        <dbReference type="ARBA" id="ARBA00022630"/>
    </source>
</evidence>
<dbReference type="PANTHER" id="PTHR42847:SF4">
    <property type="entry name" value="ALKANESULFONATE MONOOXYGENASE-RELATED"/>
    <property type="match status" value="1"/>
</dbReference>
<name>A0AAE3W3E4_9ACTN</name>
<dbReference type="AlphaFoldDB" id="A0AAE3W3E4"/>
<dbReference type="Pfam" id="PF00296">
    <property type="entry name" value="Bac_luciferase"/>
    <property type="match status" value="1"/>
</dbReference>
<proteinExistence type="predicted"/>
<keyword evidence="1" id="KW-0285">Flavoprotein</keyword>
<dbReference type="Proteomes" id="UP001240236">
    <property type="component" value="Unassembled WGS sequence"/>
</dbReference>
<feature type="domain" description="Luciferase-like" evidence="5">
    <location>
        <begin position="14"/>
        <end position="243"/>
    </location>
</feature>
<evidence type="ECO:0000259" key="5">
    <source>
        <dbReference type="Pfam" id="PF00296"/>
    </source>
</evidence>
<dbReference type="EMBL" id="JAUSUZ010000001">
    <property type="protein sequence ID" value="MDQ0368547.1"/>
    <property type="molecule type" value="Genomic_DNA"/>
</dbReference>
<dbReference type="NCBIfam" id="TIGR03619">
    <property type="entry name" value="F420_Rv2161c"/>
    <property type="match status" value="1"/>
</dbReference>
<keyword evidence="4" id="KW-0503">Monooxygenase</keyword>
<dbReference type="SUPFAM" id="SSF51679">
    <property type="entry name" value="Bacterial luciferase-like"/>
    <property type="match status" value="1"/>
</dbReference>
<dbReference type="Gene3D" id="3.20.20.30">
    <property type="entry name" value="Luciferase-like domain"/>
    <property type="match status" value="1"/>
</dbReference>
<accession>A0AAE3W3E4</accession>
<dbReference type="InterPro" id="IPR019921">
    <property type="entry name" value="Lucif-like_OxRdtase_Rv2161c"/>
</dbReference>
<dbReference type="PANTHER" id="PTHR42847">
    <property type="entry name" value="ALKANESULFONATE MONOOXYGENASE"/>
    <property type="match status" value="1"/>
</dbReference>
<reference evidence="6 7" key="1">
    <citation type="submission" date="2023-07" db="EMBL/GenBank/DDBJ databases">
        <title>Sequencing the genomes of 1000 actinobacteria strains.</title>
        <authorList>
            <person name="Klenk H.-P."/>
        </authorList>
    </citation>
    <scope>NUCLEOTIDE SEQUENCE [LARGE SCALE GENOMIC DNA]</scope>
    <source>
        <strain evidence="6 7">DSM 44709</strain>
    </source>
</reference>
<dbReference type="RefSeq" id="WP_307243168.1">
    <property type="nucleotide sequence ID" value="NZ_JAUSUZ010000001.1"/>
</dbReference>
<evidence type="ECO:0000313" key="6">
    <source>
        <dbReference type="EMBL" id="MDQ0368547.1"/>
    </source>
</evidence>
<comment type="caution">
    <text evidence="6">The sequence shown here is derived from an EMBL/GenBank/DDBJ whole genome shotgun (WGS) entry which is preliminary data.</text>
</comment>
<dbReference type="InterPro" id="IPR050172">
    <property type="entry name" value="SsuD_RutA_monooxygenase"/>
</dbReference>
<keyword evidence="7" id="KW-1185">Reference proteome</keyword>
<dbReference type="GO" id="GO:0046306">
    <property type="term" value="P:alkanesulfonate catabolic process"/>
    <property type="evidence" value="ECO:0007669"/>
    <property type="project" value="TreeGrafter"/>
</dbReference>
<evidence type="ECO:0000256" key="3">
    <source>
        <dbReference type="ARBA" id="ARBA00023002"/>
    </source>
</evidence>